<evidence type="ECO:0000256" key="1">
    <source>
        <dbReference type="SAM" id="MobiDB-lite"/>
    </source>
</evidence>
<protein>
    <submittedName>
        <fullName evidence="2">Uncharacterized protein</fullName>
    </submittedName>
</protein>
<organism evidence="2 3">
    <name type="scientific">Nocardia cyriacigeorgica (strain GUH-2)</name>
    <dbReference type="NCBI Taxonomy" id="1127134"/>
    <lineage>
        <taxon>Bacteria</taxon>
        <taxon>Bacillati</taxon>
        <taxon>Actinomycetota</taxon>
        <taxon>Actinomycetes</taxon>
        <taxon>Mycobacteriales</taxon>
        <taxon>Nocardiaceae</taxon>
        <taxon>Nocardia</taxon>
    </lineage>
</organism>
<evidence type="ECO:0000313" key="2">
    <source>
        <dbReference type="EMBL" id="CCF65103.1"/>
    </source>
</evidence>
<reference evidence="2 3" key="1">
    <citation type="journal article" date="2012" name="J. Bacteriol.">
        <title>Genome sequence of the human- and animal-pathogenic strain Nocardia cyriacigeorgica GUH-2.</title>
        <authorList>
            <person name="Zoropogui A."/>
            <person name="Pujic P."/>
            <person name="Normand P."/>
            <person name="Barbe V."/>
            <person name="Beaman B."/>
            <person name="Beaman L."/>
            <person name="Boiron P."/>
            <person name="Colinon C."/>
            <person name="Deredjian A."/>
            <person name="Graindorge A."/>
            <person name="Mangenot S."/>
            <person name="Nazaret S."/>
            <person name="Neto M."/>
            <person name="Petit S."/>
            <person name="Roche D."/>
            <person name="Vallenet D."/>
            <person name="Rodriguez-Nava V."/>
            <person name="Richard Y."/>
            <person name="Cournoyer B."/>
            <person name="Blaha D."/>
        </authorList>
    </citation>
    <scope>NUCLEOTIDE SEQUENCE [LARGE SCALE GENOMIC DNA]</scope>
    <source>
        <strain evidence="2 3">GUH-2</strain>
    </source>
</reference>
<dbReference type="KEGG" id="ncy:NOCYR_4345"/>
<dbReference type="AlphaFoldDB" id="H6RBR1"/>
<gene>
    <name evidence="2" type="ordered locus">NOCYR_4345</name>
</gene>
<feature type="region of interest" description="Disordered" evidence="1">
    <location>
        <begin position="1"/>
        <end position="24"/>
    </location>
</feature>
<evidence type="ECO:0000313" key="3">
    <source>
        <dbReference type="Proteomes" id="UP000008190"/>
    </source>
</evidence>
<dbReference type="Proteomes" id="UP000008190">
    <property type="component" value="Chromosome"/>
</dbReference>
<proteinExistence type="predicted"/>
<feature type="region of interest" description="Disordered" evidence="1">
    <location>
        <begin position="39"/>
        <end position="64"/>
    </location>
</feature>
<accession>H6RBR1</accession>
<sequence length="64" mass="7177">MTIAASGVSNHSHVIPGSRESSRRERFFERMFERDGMLGDVRETTSRSSAVGRRVGPAERSILR</sequence>
<name>H6RBR1_NOCCG</name>
<keyword evidence="3" id="KW-1185">Reference proteome</keyword>
<dbReference type="EMBL" id="FO082843">
    <property type="protein sequence ID" value="CCF65103.1"/>
    <property type="molecule type" value="Genomic_DNA"/>
</dbReference>
<dbReference type="HOGENOM" id="CLU_2863282_0_0_11"/>